<dbReference type="PANTHER" id="PTHR33055:SF3">
    <property type="entry name" value="PUTATIVE TRANSPOSASE FOR IS117-RELATED"/>
    <property type="match status" value="1"/>
</dbReference>
<sequence>MVRRRPAAFPTPRRAYRRLIAWLQPQGTHQVVLEATGGYEQAALDALQAAGLPVVRVNPRQARDSARATGQLAKTDRLDARMLAQMAATLPLRRYQPVAAWQRRLAEWSQRRGQLVTLLTGERQRLRQLTEAPLRRSLQRHMAWLEDEIAVLDRAIAQQLEAQPVLATLRTLKGVGPVLTATLA</sequence>
<reference evidence="2" key="1">
    <citation type="submission" date="2013-08" db="EMBL/GenBank/DDBJ databases">
        <authorList>
            <person name="Mendez C."/>
            <person name="Richter M."/>
            <person name="Ferrer M."/>
            <person name="Sanchez J."/>
        </authorList>
    </citation>
    <scope>NUCLEOTIDE SEQUENCE</scope>
</reference>
<accession>T0ZY23</accession>
<gene>
    <name evidence="2" type="ORF">B2A_07663</name>
</gene>
<dbReference type="GO" id="GO:0003677">
    <property type="term" value="F:DNA binding"/>
    <property type="evidence" value="ECO:0007669"/>
    <property type="project" value="InterPro"/>
</dbReference>
<proteinExistence type="predicted"/>
<feature type="domain" description="Transposase IS110-like N-terminal" evidence="1">
    <location>
        <begin position="9"/>
        <end position="129"/>
    </location>
</feature>
<dbReference type="GO" id="GO:0004803">
    <property type="term" value="F:transposase activity"/>
    <property type="evidence" value="ECO:0007669"/>
    <property type="project" value="InterPro"/>
</dbReference>
<dbReference type="InterPro" id="IPR002525">
    <property type="entry name" value="Transp_IS110-like_N"/>
</dbReference>
<dbReference type="InterPro" id="IPR047650">
    <property type="entry name" value="Transpos_IS110"/>
</dbReference>
<evidence type="ECO:0000313" key="2">
    <source>
        <dbReference type="EMBL" id="EQD49512.1"/>
    </source>
</evidence>
<dbReference type="EMBL" id="AUZZ01005496">
    <property type="protein sequence ID" value="EQD49512.1"/>
    <property type="molecule type" value="Genomic_DNA"/>
</dbReference>
<dbReference type="PANTHER" id="PTHR33055">
    <property type="entry name" value="TRANSPOSASE FOR INSERTION SEQUENCE ELEMENT IS1111A"/>
    <property type="match status" value="1"/>
</dbReference>
<reference evidence="2" key="2">
    <citation type="journal article" date="2014" name="ISME J.">
        <title>Microbial stratification in low pH oxic and suboxic macroscopic growths along an acid mine drainage.</title>
        <authorList>
            <person name="Mendez-Garcia C."/>
            <person name="Mesa V."/>
            <person name="Sprenger R.R."/>
            <person name="Richter M."/>
            <person name="Diez M.S."/>
            <person name="Solano J."/>
            <person name="Bargiela R."/>
            <person name="Golyshina O.V."/>
            <person name="Manteca A."/>
            <person name="Ramos J.L."/>
            <person name="Gallego J.R."/>
            <person name="Llorente I."/>
            <person name="Martins Dos Santos V.A."/>
            <person name="Jensen O.N."/>
            <person name="Pelaez A.I."/>
            <person name="Sanchez J."/>
            <person name="Ferrer M."/>
        </authorList>
    </citation>
    <scope>NUCLEOTIDE SEQUENCE</scope>
</reference>
<feature type="non-terminal residue" evidence="2">
    <location>
        <position position="184"/>
    </location>
</feature>
<evidence type="ECO:0000259" key="1">
    <source>
        <dbReference type="Pfam" id="PF01548"/>
    </source>
</evidence>
<dbReference type="AlphaFoldDB" id="T0ZY23"/>
<organism evidence="2">
    <name type="scientific">mine drainage metagenome</name>
    <dbReference type="NCBI Taxonomy" id="410659"/>
    <lineage>
        <taxon>unclassified sequences</taxon>
        <taxon>metagenomes</taxon>
        <taxon>ecological metagenomes</taxon>
    </lineage>
</organism>
<name>T0ZY23_9ZZZZ</name>
<dbReference type="Pfam" id="PF01548">
    <property type="entry name" value="DEDD_Tnp_IS110"/>
    <property type="match status" value="1"/>
</dbReference>
<comment type="caution">
    <text evidence="2">The sequence shown here is derived from an EMBL/GenBank/DDBJ whole genome shotgun (WGS) entry which is preliminary data.</text>
</comment>
<protein>
    <submittedName>
        <fullName evidence="2">Transposase IS116/IS110/IS902 family protein</fullName>
    </submittedName>
</protein>
<dbReference type="GO" id="GO:0006313">
    <property type="term" value="P:DNA transposition"/>
    <property type="evidence" value="ECO:0007669"/>
    <property type="project" value="InterPro"/>
</dbReference>